<keyword evidence="1" id="KW-0597">Phosphoprotein</keyword>
<dbReference type="OrthoDB" id="9782655at2"/>
<dbReference type="InterPro" id="IPR001789">
    <property type="entry name" value="Sig_transdc_resp-reg_receiver"/>
</dbReference>
<proteinExistence type="predicted"/>
<comment type="caution">
    <text evidence="3">The sequence shown here is derived from an EMBL/GenBank/DDBJ whole genome shotgun (WGS) entry which is preliminary data.</text>
</comment>
<dbReference type="EMBL" id="NAAC01000046">
    <property type="protein sequence ID" value="RDJ02761.1"/>
    <property type="molecule type" value="Genomic_DNA"/>
</dbReference>
<dbReference type="AlphaFoldDB" id="A0A370KEW0"/>
<reference evidence="3 4" key="1">
    <citation type="submission" date="2017-03" db="EMBL/GenBank/DDBJ databases">
        <title>Genome analysis of Rhizobial strains effectives or ineffectives for nitrogen fixation isolated from bean seeds.</title>
        <authorList>
            <person name="Peralta H."/>
            <person name="Aguilar-Vera A."/>
            <person name="Mora Y."/>
            <person name="Vargas-Lagunas C."/>
            <person name="Girard L."/>
            <person name="Mora J."/>
        </authorList>
    </citation>
    <scope>NUCLEOTIDE SEQUENCE [LARGE SCALE GENOMIC DNA]</scope>
    <source>
        <strain evidence="3 4">CCGM3</strain>
    </source>
</reference>
<feature type="modified residue" description="4-aspartylphosphate" evidence="1">
    <location>
        <position position="26"/>
    </location>
</feature>
<accession>A0A370KEW0</accession>
<dbReference type="SUPFAM" id="SSF52172">
    <property type="entry name" value="CheY-like"/>
    <property type="match status" value="1"/>
</dbReference>
<dbReference type="Pfam" id="PF00072">
    <property type="entry name" value="Response_reg"/>
    <property type="match status" value="1"/>
</dbReference>
<feature type="domain" description="Response regulatory" evidence="2">
    <location>
        <begin position="1"/>
        <end position="91"/>
    </location>
</feature>
<dbReference type="InterPro" id="IPR011006">
    <property type="entry name" value="CheY-like_superfamily"/>
</dbReference>
<protein>
    <recommendedName>
        <fullName evidence="2">Response regulatory domain-containing protein</fullName>
    </recommendedName>
</protein>
<dbReference type="Proteomes" id="UP000254939">
    <property type="component" value="Unassembled WGS sequence"/>
</dbReference>
<evidence type="ECO:0000256" key="1">
    <source>
        <dbReference type="PROSITE-ProRule" id="PRU00169"/>
    </source>
</evidence>
<sequence length="94" mass="10123">MDETLIWSMSSSLNRLKTPTSCLLLDISMPGMSGPDLYQSPIAAQIHLPVVFITGVEDESARSRLIQQGATDCLLKPLQDDALQDALAHAIGEA</sequence>
<organism evidence="3 4">
    <name type="scientific">Rhizobium grahamii</name>
    <dbReference type="NCBI Taxonomy" id="1120045"/>
    <lineage>
        <taxon>Bacteria</taxon>
        <taxon>Pseudomonadati</taxon>
        <taxon>Pseudomonadota</taxon>
        <taxon>Alphaproteobacteria</taxon>
        <taxon>Hyphomicrobiales</taxon>
        <taxon>Rhizobiaceae</taxon>
        <taxon>Rhizobium/Agrobacterium group</taxon>
        <taxon>Rhizobium</taxon>
    </lineage>
</organism>
<dbReference type="GO" id="GO:0000160">
    <property type="term" value="P:phosphorelay signal transduction system"/>
    <property type="evidence" value="ECO:0007669"/>
    <property type="project" value="InterPro"/>
</dbReference>
<evidence type="ECO:0000259" key="2">
    <source>
        <dbReference type="PROSITE" id="PS50110"/>
    </source>
</evidence>
<gene>
    <name evidence="3" type="ORF">B5K06_32355</name>
</gene>
<name>A0A370KEW0_9HYPH</name>
<dbReference type="Gene3D" id="3.40.50.2300">
    <property type="match status" value="1"/>
</dbReference>
<evidence type="ECO:0000313" key="4">
    <source>
        <dbReference type="Proteomes" id="UP000254939"/>
    </source>
</evidence>
<dbReference type="PROSITE" id="PS50110">
    <property type="entry name" value="RESPONSE_REGULATORY"/>
    <property type="match status" value="1"/>
</dbReference>
<evidence type="ECO:0000313" key="3">
    <source>
        <dbReference type="EMBL" id="RDJ02761.1"/>
    </source>
</evidence>